<evidence type="ECO:0000313" key="3">
    <source>
        <dbReference type="EMBL" id="WMN20240.1"/>
    </source>
</evidence>
<gene>
    <name evidence="2" type="ORF">GDH07_16050</name>
    <name evidence="3" type="ORF">QL104_12880</name>
</gene>
<dbReference type="RefSeq" id="WP_053136225.1">
    <property type="nucleotide sequence ID" value="NZ_CP133164.1"/>
</dbReference>
<accession>A0A7X1PMC1</accession>
<dbReference type="Proteomes" id="UP000486534">
    <property type="component" value="Unassembled WGS sequence"/>
</dbReference>
<sequence length="152" mass="16609">MSNHQPNPAAGAGRTIRLADPTDVPAMLECDPYARQHPARGRQVDQAVARGEGWVEVAQGQVVGYLLLNHDFFEYGFVALVAVAPWQQRQGVALRLLLAAEQACRTPRLFISCNQSNQASRAMIAKAGFHPSGVIENLDEQDPELIFCKTLG</sequence>
<proteinExistence type="predicted"/>
<evidence type="ECO:0000313" key="5">
    <source>
        <dbReference type="Proteomes" id="UP001237292"/>
    </source>
</evidence>
<dbReference type="AlphaFoldDB" id="A0A7X1PMC1"/>
<dbReference type="EMBL" id="WHUV01000002">
    <property type="protein sequence ID" value="MQA54829.1"/>
    <property type="molecule type" value="Genomic_DNA"/>
</dbReference>
<dbReference type="InterPro" id="IPR000182">
    <property type="entry name" value="GNAT_dom"/>
</dbReference>
<reference evidence="3 5" key="2">
    <citation type="journal article" date="2023" name="Access Microbiol">
        <title>The genome of a steinernematid-associated Pseudomonas piscis bacterium encodes the biosynthesis of insect toxins.</title>
        <authorList>
            <person name="Awori R.M."/>
            <person name="Hendre P."/>
            <person name="Amugune N.O."/>
        </authorList>
    </citation>
    <scope>NUCLEOTIDE SEQUENCE [LARGE SCALE GENOMIC DNA]</scope>
    <source>
        <strain evidence="3 5">75</strain>
    </source>
</reference>
<protein>
    <submittedName>
        <fullName evidence="2">GNAT family N-acetyltransferase</fullName>
    </submittedName>
</protein>
<keyword evidence="5" id="KW-1185">Reference proteome</keyword>
<dbReference type="GO" id="GO:0016747">
    <property type="term" value="F:acyltransferase activity, transferring groups other than amino-acyl groups"/>
    <property type="evidence" value="ECO:0007669"/>
    <property type="project" value="InterPro"/>
</dbReference>
<dbReference type="SUPFAM" id="SSF55729">
    <property type="entry name" value="Acyl-CoA N-acyltransferases (Nat)"/>
    <property type="match status" value="1"/>
</dbReference>
<dbReference type="Pfam" id="PF00583">
    <property type="entry name" value="Acetyltransf_1"/>
    <property type="match status" value="1"/>
</dbReference>
<dbReference type="EMBL" id="CP133164">
    <property type="protein sequence ID" value="WMN20240.1"/>
    <property type="molecule type" value="Genomic_DNA"/>
</dbReference>
<keyword evidence="2" id="KW-0808">Transferase</keyword>
<name>A0A7X1PMC1_9PSED</name>
<evidence type="ECO:0000313" key="2">
    <source>
        <dbReference type="EMBL" id="MQA54829.1"/>
    </source>
</evidence>
<dbReference type="InterPro" id="IPR016181">
    <property type="entry name" value="Acyl_CoA_acyltransferase"/>
</dbReference>
<organism evidence="2 4">
    <name type="scientific">Pseudomonas piscis</name>
    <dbReference type="NCBI Taxonomy" id="2614538"/>
    <lineage>
        <taxon>Bacteria</taxon>
        <taxon>Pseudomonadati</taxon>
        <taxon>Pseudomonadota</taxon>
        <taxon>Gammaproteobacteria</taxon>
        <taxon>Pseudomonadales</taxon>
        <taxon>Pseudomonadaceae</taxon>
        <taxon>Pseudomonas</taxon>
    </lineage>
</organism>
<evidence type="ECO:0000259" key="1">
    <source>
        <dbReference type="PROSITE" id="PS51186"/>
    </source>
</evidence>
<dbReference type="Proteomes" id="UP001237292">
    <property type="component" value="Chromosome"/>
</dbReference>
<dbReference type="PROSITE" id="PS51186">
    <property type="entry name" value="GNAT"/>
    <property type="match status" value="1"/>
</dbReference>
<evidence type="ECO:0000313" key="4">
    <source>
        <dbReference type="Proteomes" id="UP000486534"/>
    </source>
</evidence>
<dbReference type="CDD" id="cd04301">
    <property type="entry name" value="NAT_SF"/>
    <property type="match status" value="1"/>
</dbReference>
<dbReference type="Gene3D" id="3.40.630.30">
    <property type="match status" value="1"/>
</dbReference>
<feature type="domain" description="N-acetyltransferase" evidence="1">
    <location>
        <begin position="14"/>
        <end position="152"/>
    </location>
</feature>
<reference evidence="2 4" key="1">
    <citation type="submission" date="2019-10" db="EMBL/GenBank/DDBJ databases">
        <title>Pseudomonas dajingensis sp. nov., isolated from the profound head ulcers of farmed Murray cod (Maccullochella peelii peelii).</title>
        <authorList>
            <person name="Liu Y."/>
        </authorList>
    </citation>
    <scope>NUCLEOTIDE SEQUENCE [LARGE SCALE GENOMIC DNA]</scope>
    <source>
        <strain evidence="2 4">MC042</strain>
    </source>
</reference>